<feature type="transmembrane region" description="Helical" evidence="1">
    <location>
        <begin position="161"/>
        <end position="179"/>
    </location>
</feature>
<feature type="transmembrane region" description="Helical" evidence="1">
    <location>
        <begin position="130"/>
        <end position="149"/>
    </location>
</feature>
<keyword evidence="1" id="KW-0472">Membrane</keyword>
<sequence length="197" mass="22391">MMEYDLAYEEDNQRLPSFQQLLRTAGQPSFNSAYKQNQQQYLDDFDLSVNEESLSYFLCMKTGMVYLGSMGVFGTYQVAKSVATRQLQFKQIAGSLAANVPRRVNSVASVVFCATSAYAISALTRGKRDSWNYVLVGGAFGGWIGHRFVTKMNITPRRPALFLGWALGTLFSGSFIYLYEYGFDCRYPKYRVHKLFK</sequence>
<proteinExistence type="predicted"/>
<protein>
    <submittedName>
        <fullName evidence="2">Uncharacterized protein</fullName>
    </submittedName>
</protein>
<dbReference type="EMBL" id="HBKP01005855">
    <property type="protein sequence ID" value="CAE2208321.1"/>
    <property type="molecule type" value="Transcribed_RNA"/>
</dbReference>
<name>A0A7S4M9D1_9EUKA</name>
<evidence type="ECO:0000313" key="2">
    <source>
        <dbReference type="EMBL" id="CAE2208321.1"/>
    </source>
</evidence>
<keyword evidence="1" id="KW-0812">Transmembrane</keyword>
<dbReference type="AlphaFoldDB" id="A0A7S4M9D1"/>
<organism evidence="2">
    <name type="scientific">Vannella robusta</name>
    <dbReference type="NCBI Taxonomy" id="1487602"/>
    <lineage>
        <taxon>Eukaryota</taxon>
        <taxon>Amoebozoa</taxon>
        <taxon>Discosea</taxon>
        <taxon>Flabellinia</taxon>
        <taxon>Vannellidae</taxon>
        <taxon>Vannella</taxon>
    </lineage>
</organism>
<evidence type="ECO:0000256" key="1">
    <source>
        <dbReference type="SAM" id="Phobius"/>
    </source>
</evidence>
<accession>A0A7S4M9D1</accession>
<feature type="transmembrane region" description="Helical" evidence="1">
    <location>
        <begin position="63"/>
        <end position="83"/>
    </location>
</feature>
<gene>
    <name evidence="2" type="ORF">VSP0166_LOCUS4189</name>
</gene>
<reference evidence="2" key="1">
    <citation type="submission" date="2021-01" db="EMBL/GenBank/DDBJ databases">
        <authorList>
            <person name="Corre E."/>
            <person name="Pelletier E."/>
            <person name="Niang G."/>
            <person name="Scheremetjew M."/>
            <person name="Finn R."/>
            <person name="Kale V."/>
            <person name="Holt S."/>
            <person name="Cochrane G."/>
            <person name="Meng A."/>
            <person name="Brown T."/>
            <person name="Cohen L."/>
        </authorList>
    </citation>
    <scope>NUCLEOTIDE SEQUENCE</scope>
    <source>
        <strain evidence="2">DIVA3 518/3/11/1/6</strain>
    </source>
</reference>
<keyword evidence="1" id="KW-1133">Transmembrane helix</keyword>